<proteinExistence type="predicted"/>
<protein>
    <submittedName>
        <fullName evidence="1">Ankyrin repeat-containing protein</fullName>
    </submittedName>
</protein>
<gene>
    <name evidence="1" type="ORF">OWV82_012261</name>
</gene>
<accession>A0ACC1Y191</accession>
<evidence type="ECO:0000313" key="2">
    <source>
        <dbReference type="Proteomes" id="UP001164539"/>
    </source>
</evidence>
<keyword evidence="2" id="KW-1185">Reference proteome</keyword>
<name>A0ACC1Y191_MELAZ</name>
<comment type="caution">
    <text evidence="1">The sequence shown here is derived from an EMBL/GenBank/DDBJ whole genome shotgun (WGS) entry which is preliminary data.</text>
</comment>
<dbReference type="Proteomes" id="UP001164539">
    <property type="component" value="Chromosome 6"/>
</dbReference>
<evidence type="ECO:0000313" key="1">
    <source>
        <dbReference type="EMBL" id="KAJ4717363.1"/>
    </source>
</evidence>
<organism evidence="1 2">
    <name type="scientific">Melia azedarach</name>
    <name type="common">Chinaberry tree</name>
    <dbReference type="NCBI Taxonomy" id="155640"/>
    <lineage>
        <taxon>Eukaryota</taxon>
        <taxon>Viridiplantae</taxon>
        <taxon>Streptophyta</taxon>
        <taxon>Embryophyta</taxon>
        <taxon>Tracheophyta</taxon>
        <taxon>Spermatophyta</taxon>
        <taxon>Magnoliopsida</taxon>
        <taxon>eudicotyledons</taxon>
        <taxon>Gunneridae</taxon>
        <taxon>Pentapetalae</taxon>
        <taxon>rosids</taxon>
        <taxon>malvids</taxon>
        <taxon>Sapindales</taxon>
        <taxon>Meliaceae</taxon>
        <taxon>Melia</taxon>
    </lineage>
</organism>
<sequence>MGLRKKPKEVIIGTNFVKDVLEMCPVLLWKANSKSETPLHMAARHGHADIVEVLITECKESHQNNHPEEGVAATRRMLGMTNEAKDTALHEAVRYDHFDVVKILSGADPELPYDANSAGETPLYLAAEKGIQRCCGTYC</sequence>
<reference evidence="1 2" key="1">
    <citation type="journal article" date="2023" name="Science">
        <title>Complex scaffold remodeling in plant triterpene biosynthesis.</title>
        <authorList>
            <person name="De La Pena R."/>
            <person name="Hodgson H."/>
            <person name="Liu J.C."/>
            <person name="Stephenson M.J."/>
            <person name="Martin A.C."/>
            <person name="Owen C."/>
            <person name="Harkess A."/>
            <person name="Leebens-Mack J."/>
            <person name="Jimenez L.E."/>
            <person name="Osbourn A."/>
            <person name="Sattely E.S."/>
        </authorList>
    </citation>
    <scope>NUCLEOTIDE SEQUENCE [LARGE SCALE GENOMIC DNA]</scope>
    <source>
        <strain evidence="2">cv. JPN11</strain>
        <tissue evidence="1">Leaf</tissue>
    </source>
</reference>
<dbReference type="EMBL" id="CM051399">
    <property type="protein sequence ID" value="KAJ4717363.1"/>
    <property type="molecule type" value="Genomic_DNA"/>
</dbReference>